<dbReference type="UniPathway" id="UPA00053">
    <property type="reaction ID" value="UER00087"/>
</dbReference>
<dbReference type="GO" id="GO:0005829">
    <property type="term" value="C:cytosol"/>
    <property type="evidence" value="ECO:0007669"/>
    <property type="project" value="TreeGrafter"/>
</dbReference>
<keyword evidence="6 7" id="KW-0057">Aromatic amino acid biosynthesis</keyword>
<dbReference type="Gene3D" id="3.40.50.10860">
    <property type="entry name" value="Leucine Dehydrogenase, chain A, domain 1"/>
    <property type="match status" value="1"/>
</dbReference>
<dbReference type="PANTHER" id="PTHR21089">
    <property type="entry name" value="SHIKIMATE DEHYDROGENASE"/>
    <property type="match status" value="1"/>
</dbReference>
<proteinExistence type="inferred from homology"/>
<feature type="binding site" evidence="7">
    <location>
        <position position="61"/>
    </location>
    <ligand>
        <name>shikimate</name>
        <dbReference type="ChEBI" id="CHEBI:36208"/>
    </ligand>
</feature>
<dbReference type="InterPro" id="IPR022893">
    <property type="entry name" value="Shikimate_DH_fam"/>
</dbReference>
<evidence type="ECO:0000256" key="2">
    <source>
        <dbReference type="ARBA" id="ARBA00012962"/>
    </source>
</evidence>
<dbReference type="AlphaFoldDB" id="A0A1H0ZL90"/>
<organism evidence="9 10">
    <name type="scientific">Carnobacterium viridans</name>
    <dbReference type="NCBI Taxonomy" id="174587"/>
    <lineage>
        <taxon>Bacteria</taxon>
        <taxon>Bacillati</taxon>
        <taxon>Bacillota</taxon>
        <taxon>Bacilli</taxon>
        <taxon>Lactobacillales</taxon>
        <taxon>Carnobacteriaceae</taxon>
        <taxon>Carnobacterium</taxon>
    </lineage>
</organism>
<reference evidence="10" key="1">
    <citation type="submission" date="2016-10" db="EMBL/GenBank/DDBJ databases">
        <authorList>
            <person name="Varghese N."/>
            <person name="Submissions S."/>
        </authorList>
    </citation>
    <scope>NUCLEOTIDE SEQUENCE [LARGE SCALE GENOMIC DNA]</scope>
    <source>
        <strain evidence="10">MPL-11</strain>
    </source>
</reference>
<evidence type="ECO:0000256" key="3">
    <source>
        <dbReference type="ARBA" id="ARBA00022605"/>
    </source>
</evidence>
<keyword evidence="3 7" id="KW-0028">Amino-acid biosynthesis</keyword>
<dbReference type="InterPro" id="IPR036291">
    <property type="entry name" value="NAD(P)-bd_dom_sf"/>
</dbReference>
<comment type="pathway">
    <text evidence="1 7">Metabolic intermediate biosynthesis; chorismate biosynthesis; chorismate from D-erythrose 4-phosphate and phosphoenolpyruvate: step 4/7.</text>
</comment>
<dbReference type="GO" id="GO:0008652">
    <property type="term" value="P:amino acid biosynthetic process"/>
    <property type="evidence" value="ECO:0007669"/>
    <property type="project" value="UniProtKB-KW"/>
</dbReference>
<evidence type="ECO:0000259" key="8">
    <source>
        <dbReference type="Pfam" id="PF08501"/>
    </source>
</evidence>
<gene>
    <name evidence="7" type="primary">aroE</name>
    <name evidence="9" type="ORF">SAMN04487752_1589</name>
</gene>
<evidence type="ECO:0000256" key="7">
    <source>
        <dbReference type="HAMAP-Rule" id="MF_00222"/>
    </source>
</evidence>
<comment type="caution">
    <text evidence="7">Lacks conserved residue(s) required for the propagation of feature annotation.</text>
</comment>
<dbReference type="InterPro" id="IPR046346">
    <property type="entry name" value="Aminoacid_DH-like_N_sf"/>
</dbReference>
<dbReference type="EC" id="1.1.1.25" evidence="2 7"/>
<name>A0A1H0ZL90_9LACT</name>
<dbReference type="CDD" id="cd01065">
    <property type="entry name" value="NAD_bind_Shikimate_DH"/>
    <property type="match status" value="1"/>
</dbReference>
<dbReference type="NCBIfam" id="TIGR00507">
    <property type="entry name" value="aroE"/>
    <property type="match status" value="1"/>
</dbReference>
<dbReference type="SUPFAM" id="SSF53223">
    <property type="entry name" value="Aminoacid dehydrogenase-like, N-terminal domain"/>
    <property type="match status" value="1"/>
</dbReference>
<dbReference type="Pfam" id="PF08501">
    <property type="entry name" value="Shikimate_dh_N"/>
    <property type="match status" value="1"/>
</dbReference>
<dbReference type="EMBL" id="FNJW01000008">
    <property type="protein sequence ID" value="SDQ28230.1"/>
    <property type="molecule type" value="Genomic_DNA"/>
</dbReference>
<evidence type="ECO:0000256" key="6">
    <source>
        <dbReference type="ARBA" id="ARBA00023141"/>
    </source>
</evidence>
<evidence type="ECO:0000256" key="4">
    <source>
        <dbReference type="ARBA" id="ARBA00022857"/>
    </source>
</evidence>
<feature type="binding site" evidence="7">
    <location>
        <position position="238"/>
    </location>
    <ligand>
        <name>shikimate</name>
        <dbReference type="ChEBI" id="CHEBI:36208"/>
    </ligand>
</feature>
<dbReference type="InterPro" id="IPR013708">
    <property type="entry name" value="Shikimate_DH-bd_N"/>
</dbReference>
<comment type="catalytic activity">
    <reaction evidence="7">
        <text>shikimate + NADP(+) = 3-dehydroshikimate + NADPH + H(+)</text>
        <dbReference type="Rhea" id="RHEA:17737"/>
        <dbReference type="ChEBI" id="CHEBI:15378"/>
        <dbReference type="ChEBI" id="CHEBI:16630"/>
        <dbReference type="ChEBI" id="CHEBI:36208"/>
        <dbReference type="ChEBI" id="CHEBI:57783"/>
        <dbReference type="ChEBI" id="CHEBI:58349"/>
        <dbReference type="EC" id="1.1.1.25"/>
    </reaction>
</comment>
<dbReference type="HAMAP" id="MF_00222">
    <property type="entry name" value="Shikimate_DH_AroE"/>
    <property type="match status" value="1"/>
</dbReference>
<feature type="binding site" evidence="7">
    <location>
        <position position="208"/>
    </location>
    <ligand>
        <name>NADP(+)</name>
        <dbReference type="ChEBI" id="CHEBI:58349"/>
    </ligand>
</feature>
<dbReference type="Proteomes" id="UP000199481">
    <property type="component" value="Unassembled WGS sequence"/>
</dbReference>
<dbReference type="OrthoDB" id="9792692at2"/>
<comment type="function">
    <text evidence="7">Involved in the biosynthesis of the chorismate, which leads to the biosynthesis of aromatic amino acids. Catalyzes the reversible NADPH linked reduction of 3-dehydroshikimate (DHSA) to yield shikimate (SA).</text>
</comment>
<dbReference type="InterPro" id="IPR011342">
    <property type="entry name" value="Shikimate_DH"/>
</dbReference>
<evidence type="ECO:0000313" key="10">
    <source>
        <dbReference type="Proteomes" id="UP000199481"/>
    </source>
</evidence>
<accession>A0A1H0ZL90</accession>
<protein>
    <recommendedName>
        <fullName evidence="2 7">Shikimate dehydrogenase (NADP(+))</fullName>
        <shortName evidence="7">SDH</shortName>
        <ecNumber evidence="2 7">1.1.1.25</ecNumber>
    </recommendedName>
</protein>
<feature type="binding site" evidence="7">
    <location>
        <begin position="125"/>
        <end position="129"/>
    </location>
    <ligand>
        <name>NADP(+)</name>
        <dbReference type="ChEBI" id="CHEBI:58349"/>
    </ligand>
</feature>
<feature type="binding site" evidence="7">
    <location>
        <position position="210"/>
    </location>
    <ligand>
        <name>shikimate</name>
        <dbReference type="ChEBI" id="CHEBI:36208"/>
    </ligand>
</feature>
<dbReference type="RefSeq" id="WP_089976951.1">
    <property type="nucleotide sequence ID" value="NZ_CP084916.1"/>
</dbReference>
<dbReference type="PANTHER" id="PTHR21089:SF1">
    <property type="entry name" value="BIFUNCTIONAL 3-DEHYDROQUINATE DEHYDRATASE_SHIKIMATE DEHYDROGENASE, CHLOROPLASTIC"/>
    <property type="match status" value="1"/>
</dbReference>
<dbReference type="GO" id="GO:0019632">
    <property type="term" value="P:shikimate metabolic process"/>
    <property type="evidence" value="ECO:0007669"/>
    <property type="project" value="InterPro"/>
</dbReference>
<feature type="active site" description="Proton acceptor" evidence="7">
    <location>
        <position position="65"/>
    </location>
</feature>
<dbReference type="GO" id="GO:0050661">
    <property type="term" value="F:NADP binding"/>
    <property type="evidence" value="ECO:0007669"/>
    <property type="project" value="InterPro"/>
</dbReference>
<dbReference type="SUPFAM" id="SSF51735">
    <property type="entry name" value="NAD(P)-binding Rossmann-fold domains"/>
    <property type="match status" value="1"/>
</dbReference>
<evidence type="ECO:0000256" key="1">
    <source>
        <dbReference type="ARBA" id="ARBA00004871"/>
    </source>
</evidence>
<sequence length="271" mass="30334">MNFYGLLGESLVHSHSPSLHKLIYQKVGLDAAYKLFAFPPAQLKQAMDGIRTLSINGVNVTIPYKEAVIPYLDEVGPLAKKMGAVNTIENANGKLIGHNTDYAGFGLILSRRQWEVNGKIAVILGSGGASKTVEAYLMDYGIKMIYIVSRRPERFKNTENKRYTNYEEAQSLMGDFLINTSPVGMYPNINQSPLSEKTIQQFDYLIDLVYNPSETTFLRLGRENNKQTANGLDMLVGQAVRAIEIWEKCSIGEQVTEELISEWKTKNGENL</sequence>
<feature type="binding site" evidence="7">
    <location>
        <position position="231"/>
    </location>
    <ligand>
        <name>NADP(+)</name>
        <dbReference type="ChEBI" id="CHEBI:58349"/>
    </ligand>
</feature>
<comment type="subunit">
    <text evidence="7">Homodimer.</text>
</comment>
<comment type="similarity">
    <text evidence="7">Belongs to the shikimate dehydrogenase family.</text>
</comment>
<keyword evidence="10" id="KW-1185">Reference proteome</keyword>
<dbReference type="Gene3D" id="3.40.50.720">
    <property type="entry name" value="NAD(P)-binding Rossmann-like Domain"/>
    <property type="match status" value="1"/>
</dbReference>
<dbReference type="GO" id="GO:0009073">
    <property type="term" value="P:aromatic amino acid family biosynthetic process"/>
    <property type="evidence" value="ECO:0007669"/>
    <property type="project" value="UniProtKB-KW"/>
</dbReference>
<feature type="domain" description="Shikimate dehydrogenase substrate binding N-terminal" evidence="8">
    <location>
        <begin position="6"/>
        <end position="88"/>
    </location>
</feature>
<keyword evidence="5 7" id="KW-0560">Oxidoreductase</keyword>
<feature type="binding site" evidence="7">
    <location>
        <begin position="14"/>
        <end position="16"/>
    </location>
    <ligand>
        <name>shikimate</name>
        <dbReference type="ChEBI" id="CHEBI:36208"/>
    </ligand>
</feature>
<keyword evidence="4 7" id="KW-0521">NADP</keyword>
<feature type="binding site" evidence="7">
    <location>
        <position position="101"/>
    </location>
    <ligand>
        <name>shikimate</name>
        <dbReference type="ChEBI" id="CHEBI:36208"/>
    </ligand>
</feature>
<dbReference type="GO" id="GO:0004764">
    <property type="term" value="F:shikimate 3-dehydrogenase (NADP+) activity"/>
    <property type="evidence" value="ECO:0007669"/>
    <property type="project" value="UniProtKB-UniRule"/>
</dbReference>
<evidence type="ECO:0000313" key="9">
    <source>
        <dbReference type="EMBL" id="SDQ28230.1"/>
    </source>
</evidence>
<feature type="binding site" evidence="7">
    <location>
        <position position="86"/>
    </location>
    <ligand>
        <name>shikimate</name>
        <dbReference type="ChEBI" id="CHEBI:36208"/>
    </ligand>
</feature>
<dbReference type="GO" id="GO:0009423">
    <property type="term" value="P:chorismate biosynthetic process"/>
    <property type="evidence" value="ECO:0007669"/>
    <property type="project" value="UniProtKB-UniRule"/>
</dbReference>
<evidence type="ECO:0000256" key="5">
    <source>
        <dbReference type="ARBA" id="ARBA00023002"/>
    </source>
</evidence>